<name>A0A9P0AD97_BEMTA</name>
<dbReference type="EMBL" id="OU963866">
    <property type="protein sequence ID" value="CAH0390236.1"/>
    <property type="molecule type" value="Genomic_DNA"/>
</dbReference>
<evidence type="ECO:0000313" key="1">
    <source>
        <dbReference type="EMBL" id="CAH0390236.1"/>
    </source>
</evidence>
<evidence type="ECO:0000313" key="2">
    <source>
        <dbReference type="Proteomes" id="UP001152759"/>
    </source>
</evidence>
<dbReference type="Proteomes" id="UP001152759">
    <property type="component" value="Chromosome 5"/>
</dbReference>
<reference evidence="1" key="1">
    <citation type="submission" date="2021-12" db="EMBL/GenBank/DDBJ databases">
        <authorList>
            <person name="King R."/>
        </authorList>
    </citation>
    <scope>NUCLEOTIDE SEQUENCE</scope>
</reference>
<gene>
    <name evidence="1" type="ORF">BEMITA_LOCUS8978</name>
</gene>
<proteinExistence type="predicted"/>
<accession>A0A9P0AD97</accession>
<protein>
    <submittedName>
        <fullName evidence="1">Uncharacterized protein</fullName>
    </submittedName>
</protein>
<sequence>MIDQVYLGKRGEADAALLIYGNSELIKKYAEDVTEIHMDGTFKAKPQKPACAQLFTLMAMLFGVVISRTLDAKTNAYERRPKSFAAITNSYYTCTQSRASKAQSFR</sequence>
<organism evidence="1 2">
    <name type="scientific">Bemisia tabaci</name>
    <name type="common">Sweetpotato whitefly</name>
    <name type="synonym">Aleurodes tabaci</name>
    <dbReference type="NCBI Taxonomy" id="7038"/>
    <lineage>
        <taxon>Eukaryota</taxon>
        <taxon>Metazoa</taxon>
        <taxon>Ecdysozoa</taxon>
        <taxon>Arthropoda</taxon>
        <taxon>Hexapoda</taxon>
        <taxon>Insecta</taxon>
        <taxon>Pterygota</taxon>
        <taxon>Neoptera</taxon>
        <taxon>Paraneoptera</taxon>
        <taxon>Hemiptera</taxon>
        <taxon>Sternorrhyncha</taxon>
        <taxon>Aleyrodoidea</taxon>
        <taxon>Aleyrodidae</taxon>
        <taxon>Aleyrodinae</taxon>
        <taxon>Bemisia</taxon>
    </lineage>
</organism>
<dbReference type="AlphaFoldDB" id="A0A9P0AD97"/>
<keyword evidence="2" id="KW-1185">Reference proteome</keyword>